<comment type="similarity">
    <text evidence="2">Belongs to the steroid 5-alpha reductase family.</text>
</comment>
<dbReference type="PROSITE" id="PS50244">
    <property type="entry name" value="S5A_REDUCTASE"/>
    <property type="match status" value="1"/>
</dbReference>
<proteinExistence type="inferred from homology"/>
<dbReference type="OrthoDB" id="5788137at2759"/>
<dbReference type="InterPro" id="IPR001104">
    <property type="entry name" value="3-oxo-5_a-steroid_4-DH_C"/>
</dbReference>
<evidence type="ECO:0000313" key="8">
    <source>
        <dbReference type="EMBL" id="KAG8462277.1"/>
    </source>
</evidence>
<sequence>MVARAIAQAILPPLTPFNVGVTALQLGGVVAMGMSERTSPLAYSKFAGAAGNVPSRLGMLIIYALGLVASIASLISACREPSCPRAALVGTMLTAHYLKRELEVFFVHRYSGKIDLATSCAISLSYGLATVGIMHYSARERALGRVAIAGAVLFGVGAAGNAWHHWLLAALRSGNRTAYAVPRGALFGLVACPHYLMELVAWLGIAMASSSLFAYLNFASMSAYLMGRAISTRDWYRRKFGDEYPAARKALVPYVF</sequence>
<reference evidence="8" key="1">
    <citation type="submission" date="2021-05" db="EMBL/GenBank/DDBJ databases">
        <title>The genome of the haptophyte Pavlova lutheri (Diacronema luteri, Pavlovales) - a model for lipid biosynthesis in eukaryotic algae.</title>
        <authorList>
            <person name="Hulatt C.J."/>
            <person name="Posewitz M.C."/>
        </authorList>
    </citation>
    <scope>NUCLEOTIDE SEQUENCE</scope>
    <source>
        <strain evidence="8">NIVA-4/92</strain>
    </source>
</reference>
<feature type="transmembrane region" description="Helical" evidence="6">
    <location>
        <begin position="212"/>
        <end position="230"/>
    </location>
</feature>
<keyword evidence="9" id="KW-1185">Reference proteome</keyword>
<feature type="transmembrane region" description="Helical" evidence="6">
    <location>
        <begin position="184"/>
        <end position="206"/>
    </location>
</feature>
<evidence type="ECO:0000256" key="2">
    <source>
        <dbReference type="ARBA" id="ARBA00007742"/>
    </source>
</evidence>
<evidence type="ECO:0000256" key="1">
    <source>
        <dbReference type="ARBA" id="ARBA00004141"/>
    </source>
</evidence>
<dbReference type="GO" id="GO:0016020">
    <property type="term" value="C:membrane"/>
    <property type="evidence" value="ECO:0007669"/>
    <property type="project" value="UniProtKB-SubCell"/>
</dbReference>
<dbReference type="OMA" id="KFWHVVA"/>
<organism evidence="8 9">
    <name type="scientific">Diacronema lutheri</name>
    <name type="common">Unicellular marine alga</name>
    <name type="synonym">Monochrysis lutheri</name>
    <dbReference type="NCBI Taxonomy" id="2081491"/>
    <lineage>
        <taxon>Eukaryota</taxon>
        <taxon>Haptista</taxon>
        <taxon>Haptophyta</taxon>
        <taxon>Pavlovophyceae</taxon>
        <taxon>Pavlovales</taxon>
        <taxon>Pavlovaceae</taxon>
        <taxon>Diacronema</taxon>
    </lineage>
</organism>
<feature type="transmembrane region" description="Helical" evidence="6">
    <location>
        <begin position="142"/>
        <end position="163"/>
    </location>
</feature>
<feature type="transmembrane region" description="Helical" evidence="6">
    <location>
        <begin position="116"/>
        <end position="136"/>
    </location>
</feature>
<dbReference type="PANTHER" id="PTHR10556:SF35">
    <property type="entry name" value="3-OXO-5-ALPHA-STEROID 4-DEHYDROGENASE FAMILY PROTEIN"/>
    <property type="match status" value="1"/>
</dbReference>
<comment type="caution">
    <text evidence="8">The sequence shown here is derived from an EMBL/GenBank/DDBJ whole genome shotgun (WGS) entry which is preliminary data.</text>
</comment>
<accession>A0A8J6C540</accession>
<evidence type="ECO:0000256" key="5">
    <source>
        <dbReference type="ARBA" id="ARBA00023136"/>
    </source>
</evidence>
<dbReference type="EMBL" id="JAGTXO010000021">
    <property type="protein sequence ID" value="KAG8462277.1"/>
    <property type="molecule type" value="Genomic_DNA"/>
</dbReference>
<evidence type="ECO:0000256" key="4">
    <source>
        <dbReference type="ARBA" id="ARBA00022989"/>
    </source>
</evidence>
<dbReference type="GO" id="GO:0006629">
    <property type="term" value="P:lipid metabolic process"/>
    <property type="evidence" value="ECO:0007669"/>
    <property type="project" value="InterPro"/>
</dbReference>
<keyword evidence="4 6" id="KW-1133">Transmembrane helix</keyword>
<evidence type="ECO:0000259" key="7">
    <source>
        <dbReference type="Pfam" id="PF02544"/>
    </source>
</evidence>
<protein>
    <recommendedName>
        <fullName evidence="7">3-oxo-5-alpha-steroid 4-dehydrogenase C-terminal domain-containing protein</fullName>
    </recommendedName>
</protein>
<evidence type="ECO:0000256" key="3">
    <source>
        <dbReference type="ARBA" id="ARBA00022692"/>
    </source>
</evidence>
<dbReference type="Proteomes" id="UP000751190">
    <property type="component" value="Unassembled WGS sequence"/>
</dbReference>
<dbReference type="GO" id="GO:0016627">
    <property type="term" value="F:oxidoreductase activity, acting on the CH-CH group of donors"/>
    <property type="evidence" value="ECO:0007669"/>
    <property type="project" value="InterPro"/>
</dbReference>
<dbReference type="AlphaFoldDB" id="A0A8J6C540"/>
<dbReference type="InterPro" id="IPR039357">
    <property type="entry name" value="SRD5A/TECR"/>
</dbReference>
<comment type="subcellular location">
    <subcellularLocation>
        <location evidence="1">Membrane</location>
        <topology evidence="1">Multi-pass membrane protein</topology>
    </subcellularLocation>
</comment>
<evidence type="ECO:0000256" key="6">
    <source>
        <dbReference type="SAM" id="Phobius"/>
    </source>
</evidence>
<feature type="transmembrane region" description="Helical" evidence="6">
    <location>
        <begin position="60"/>
        <end position="78"/>
    </location>
</feature>
<dbReference type="PANTHER" id="PTHR10556">
    <property type="entry name" value="3-OXO-5-ALPHA-STEROID 4-DEHYDROGENASE"/>
    <property type="match status" value="1"/>
</dbReference>
<feature type="domain" description="3-oxo-5-alpha-steroid 4-dehydrogenase C-terminal" evidence="7">
    <location>
        <begin position="146"/>
        <end position="256"/>
    </location>
</feature>
<keyword evidence="3 6" id="KW-0812">Transmembrane</keyword>
<evidence type="ECO:0000313" key="9">
    <source>
        <dbReference type="Proteomes" id="UP000751190"/>
    </source>
</evidence>
<gene>
    <name evidence="8" type="ORF">KFE25_012097</name>
</gene>
<name>A0A8J6C540_DIALT</name>
<keyword evidence="5 6" id="KW-0472">Membrane</keyword>
<dbReference type="Pfam" id="PF02544">
    <property type="entry name" value="Steroid_dh"/>
    <property type="match status" value="1"/>
</dbReference>
<dbReference type="Gene3D" id="1.20.120.1630">
    <property type="match status" value="1"/>
</dbReference>